<dbReference type="PhylomeDB" id="A0A0G4G274"/>
<evidence type="ECO:0000313" key="5">
    <source>
        <dbReference type="Proteomes" id="UP000041254"/>
    </source>
</evidence>
<dbReference type="EMBL" id="CDMY01000545">
    <property type="protein sequence ID" value="CEM21928.1"/>
    <property type="molecule type" value="Genomic_DNA"/>
</dbReference>
<evidence type="ECO:0000313" key="4">
    <source>
        <dbReference type="EMBL" id="CEM21928.1"/>
    </source>
</evidence>
<feature type="signal peptide" evidence="2">
    <location>
        <begin position="1"/>
        <end position="19"/>
    </location>
</feature>
<feature type="region of interest" description="Disordered" evidence="1">
    <location>
        <begin position="247"/>
        <end position="270"/>
    </location>
</feature>
<keyword evidence="5" id="KW-1185">Reference proteome</keyword>
<reference evidence="4 5" key="1">
    <citation type="submission" date="2014-11" db="EMBL/GenBank/DDBJ databases">
        <authorList>
            <person name="Zhu J."/>
            <person name="Qi W."/>
            <person name="Song R."/>
        </authorList>
    </citation>
    <scope>NUCLEOTIDE SEQUENCE [LARGE SCALE GENOMIC DNA]</scope>
</reference>
<evidence type="ECO:0000256" key="1">
    <source>
        <dbReference type="SAM" id="MobiDB-lite"/>
    </source>
</evidence>
<evidence type="ECO:0000259" key="3">
    <source>
        <dbReference type="Pfam" id="PF07534"/>
    </source>
</evidence>
<feature type="compositionally biased region" description="Pro residues" evidence="1">
    <location>
        <begin position="248"/>
        <end position="263"/>
    </location>
</feature>
<dbReference type="InterPro" id="IPR006571">
    <property type="entry name" value="TLDc_dom"/>
</dbReference>
<accession>A0A0G4G274</accession>
<feature type="chain" id="PRO_5005189563" description="TLDc domain-containing protein" evidence="2">
    <location>
        <begin position="20"/>
        <end position="298"/>
    </location>
</feature>
<dbReference type="VEuPathDB" id="CryptoDB:Vbra_16746"/>
<feature type="domain" description="TLDc" evidence="3">
    <location>
        <begin position="42"/>
        <end position="115"/>
    </location>
</feature>
<dbReference type="Pfam" id="PF07534">
    <property type="entry name" value="TLD"/>
    <property type="match status" value="1"/>
</dbReference>
<proteinExistence type="predicted"/>
<dbReference type="InParanoid" id="A0A0G4G274"/>
<dbReference type="Proteomes" id="UP000041254">
    <property type="component" value="Unassembled WGS sequence"/>
</dbReference>
<dbReference type="AlphaFoldDB" id="A0A0G4G274"/>
<name>A0A0G4G274_VITBC</name>
<keyword evidence="2" id="KW-0732">Signal</keyword>
<protein>
    <recommendedName>
        <fullName evidence="3">TLDc domain-containing protein</fullName>
    </recommendedName>
</protein>
<sequence length="298" mass="33051">MVALRGMMLLALAVTLALCSTPTSTTHEVRRLQDTFPVGTNLSQSEYEGLRGLLEAKNDTKLTTLYRATWDGTFYGDLLDLVENKTDVVIVIRKDQYLFAVYIKDGIQTPANATKMHIYKSEVSWFSLAGHFDTPTEIKLWQSWQEIRVVGRVGDYCDRIPSAWDIACGSRVLIGGRLMLGLNEPYYDDGWIDSGFQDIPIEYVPDGYEGVRGGNSGDPTDRGDRKYAWLAGSFEFRADELEVLQVYPPQPTAPPPPPPPAQPPAGLSLSDVEYGGLLSLLKPSNDTMVDTLHRASVD</sequence>
<organism evidence="4 5">
    <name type="scientific">Vitrella brassicaformis (strain CCMP3155)</name>
    <dbReference type="NCBI Taxonomy" id="1169540"/>
    <lineage>
        <taxon>Eukaryota</taxon>
        <taxon>Sar</taxon>
        <taxon>Alveolata</taxon>
        <taxon>Colpodellida</taxon>
        <taxon>Vitrellaceae</taxon>
        <taxon>Vitrella</taxon>
    </lineage>
</organism>
<evidence type="ECO:0000256" key="2">
    <source>
        <dbReference type="SAM" id="SignalP"/>
    </source>
</evidence>
<gene>
    <name evidence="4" type="ORF">Vbra_16746</name>
</gene>